<dbReference type="PANTHER" id="PTHR34236">
    <property type="entry name" value="DIMETHYL SULFOXIDE REDUCTASE TRANSCRIPTIONAL ACTIVATOR"/>
    <property type="match status" value="1"/>
</dbReference>
<dbReference type="KEGG" id="abri:DFR85_15160"/>
<name>A0A2U9IIC2_9CREN</name>
<feature type="domain" description="HTH bat-type" evidence="1">
    <location>
        <begin position="162"/>
        <end position="214"/>
    </location>
</feature>
<evidence type="ECO:0000259" key="1">
    <source>
        <dbReference type="Pfam" id="PF04967"/>
    </source>
</evidence>
<accession>A0A2U9IIC2</accession>
<proteinExistence type="predicted"/>
<protein>
    <recommendedName>
        <fullName evidence="1">HTH bat-type domain-containing protein</fullName>
    </recommendedName>
</protein>
<reference evidence="2 3" key="1">
    <citation type="submission" date="2018-05" db="EMBL/GenBank/DDBJ databases">
        <title>Complete Genome Sequences of Extremely Thermoacidophilic, Metal-Mobilizing Type-Strain Members of the Archaeal Family Sulfolobaceae: Acidianus brierleyi DSM-1651T, Acidianus sulfidivorans DSM-18786T, Metallosphaera hakonensis DSM-7519T, and Metallosphaera prunae DSM-10039T.</title>
        <authorList>
            <person name="Counts J.A."/>
            <person name="Kelly R.M."/>
        </authorList>
    </citation>
    <scope>NUCLEOTIDE SEQUENCE [LARGE SCALE GENOMIC DNA]</scope>
    <source>
        <strain evidence="2 3">DSM 1651</strain>
    </source>
</reference>
<sequence length="224" mass="26652">MITKLSLELEHYGDWTVFSENFDKLTADSVYFFTNPSSRLNYEIFHVMSSKQDNIVDFIRMIRRSKDIRVIKYIFISKNLAEIHLTGSYDSSIRKIFMERMSIVKNLSVKDGFENYIIYIVNGDRDLIRELYEDLKHVAKIKSFIIEEYAKDSNYVFSSPLLSKREKTILLEAYKEGYFNYPRNITLEKLSNRLGISKAVTNYYLRNGIRKIIRNYLIQDQEYC</sequence>
<dbReference type="Pfam" id="PF04967">
    <property type="entry name" value="HTH_10"/>
    <property type="match status" value="1"/>
</dbReference>
<dbReference type="Proteomes" id="UP000248044">
    <property type="component" value="Chromosome"/>
</dbReference>
<dbReference type="OrthoDB" id="44251at2157"/>
<dbReference type="RefSeq" id="WP_110271603.1">
    <property type="nucleotide sequence ID" value="NZ_CP029289.2"/>
</dbReference>
<dbReference type="EMBL" id="CP029289">
    <property type="protein sequence ID" value="AWR95725.1"/>
    <property type="molecule type" value="Genomic_DNA"/>
</dbReference>
<evidence type="ECO:0000313" key="3">
    <source>
        <dbReference type="Proteomes" id="UP000248044"/>
    </source>
</evidence>
<dbReference type="InterPro" id="IPR007050">
    <property type="entry name" value="HTH_bacterioopsin"/>
</dbReference>
<gene>
    <name evidence="2" type="ORF">DFR85_15160</name>
</gene>
<evidence type="ECO:0000313" key="2">
    <source>
        <dbReference type="EMBL" id="AWR95725.1"/>
    </source>
</evidence>
<organism evidence="2 3">
    <name type="scientific">Acidianus brierleyi</name>
    <dbReference type="NCBI Taxonomy" id="41673"/>
    <lineage>
        <taxon>Archaea</taxon>
        <taxon>Thermoproteota</taxon>
        <taxon>Thermoprotei</taxon>
        <taxon>Sulfolobales</taxon>
        <taxon>Sulfolobaceae</taxon>
        <taxon>Acidianus</taxon>
    </lineage>
</organism>
<dbReference type="PANTHER" id="PTHR34236:SF1">
    <property type="entry name" value="DIMETHYL SULFOXIDE REDUCTASE TRANSCRIPTIONAL ACTIVATOR"/>
    <property type="match status" value="1"/>
</dbReference>
<dbReference type="GeneID" id="36833522"/>
<keyword evidence="3" id="KW-1185">Reference proteome</keyword>
<dbReference type="AlphaFoldDB" id="A0A2U9IIC2"/>